<comment type="similarity">
    <text evidence="3">Belongs to the RNA polymerase II subunit 5-mediating protein family.</text>
</comment>
<feature type="region of interest" description="Disordered" evidence="4">
    <location>
        <begin position="242"/>
        <end position="313"/>
    </location>
</feature>
<protein>
    <submittedName>
        <fullName evidence="5">Prefoldin chaperone subunit</fullName>
    </submittedName>
</protein>
<dbReference type="CDD" id="cd23159">
    <property type="entry name" value="Prefoldin_URI1"/>
    <property type="match status" value="1"/>
</dbReference>
<evidence type="ECO:0000256" key="1">
    <source>
        <dbReference type="ARBA" id="ARBA00004123"/>
    </source>
</evidence>
<dbReference type="SUPFAM" id="SSF46579">
    <property type="entry name" value="Prefoldin"/>
    <property type="match status" value="1"/>
</dbReference>
<feature type="compositionally biased region" description="Low complexity" evidence="4">
    <location>
        <begin position="251"/>
        <end position="265"/>
    </location>
</feature>
<dbReference type="GO" id="GO:0006457">
    <property type="term" value="P:protein folding"/>
    <property type="evidence" value="ECO:0007669"/>
    <property type="project" value="UniProtKB-ARBA"/>
</dbReference>
<dbReference type="InterPro" id="IPR052255">
    <property type="entry name" value="RNA_pol_II_subunit5-mediator"/>
</dbReference>
<dbReference type="GO" id="GO:0003714">
    <property type="term" value="F:transcription corepressor activity"/>
    <property type="evidence" value="ECO:0007669"/>
    <property type="project" value="TreeGrafter"/>
</dbReference>
<name>A0AAX4PHV8_9CHLO</name>
<evidence type="ECO:0000313" key="6">
    <source>
        <dbReference type="Proteomes" id="UP001472866"/>
    </source>
</evidence>
<feature type="region of interest" description="Disordered" evidence="4">
    <location>
        <begin position="16"/>
        <end position="39"/>
    </location>
</feature>
<keyword evidence="2" id="KW-0539">Nucleus</keyword>
<dbReference type="InterPro" id="IPR009053">
    <property type="entry name" value="Prefoldin"/>
</dbReference>
<dbReference type="EMBL" id="CP151512">
    <property type="protein sequence ID" value="WZN65595.1"/>
    <property type="molecule type" value="Genomic_DNA"/>
</dbReference>
<evidence type="ECO:0000256" key="2">
    <source>
        <dbReference type="ARBA" id="ARBA00023242"/>
    </source>
</evidence>
<dbReference type="GO" id="GO:0003682">
    <property type="term" value="F:chromatin binding"/>
    <property type="evidence" value="ECO:0007669"/>
    <property type="project" value="TreeGrafter"/>
</dbReference>
<sequence>MTDYAKWDRFVADLSSDDEEEELVEAPVREEESRLPQVSDEIRETLMAYESAERMGGDGTALGAGLGGARLAEKLEVVEDSLREVRGTREEYEAVRTCLGDLPAKTRHQVMVPVSRGKGAKLAFREGEILHPNEVLVKLGDSYVERTAAQASAVLGRRAAGLVRREHELEAEAEALRGGIAMASDCASGRGALVDVLEDVEETEEDVRRRRAARLAERSAKQGRVTDEDFDRMMSKLESLERMEDGEPVKAKTTAASEEAAAAKAKVARPQAFTGSVVEKRSGGGAPRQAVPAEPGAPSKPLSRFKMSLRNKG</sequence>
<dbReference type="Proteomes" id="UP001472866">
    <property type="component" value="Chromosome 12"/>
</dbReference>
<dbReference type="GO" id="GO:0009409">
    <property type="term" value="P:response to cold"/>
    <property type="evidence" value="ECO:0007669"/>
    <property type="project" value="UniProtKB-ARBA"/>
</dbReference>
<dbReference type="GO" id="GO:0000122">
    <property type="term" value="P:negative regulation of transcription by RNA polymerase II"/>
    <property type="evidence" value="ECO:0007669"/>
    <property type="project" value="TreeGrafter"/>
</dbReference>
<dbReference type="GO" id="GO:0019212">
    <property type="term" value="F:phosphatase inhibitor activity"/>
    <property type="evidence" value="ECO:0007669"/>
    <property type="project" value="TreeGrafter"/>
</dbReference>
<comment type="subcellular location">
    <subcellularLocation>
        <location evidence="1">Nucleus</location>
    </subcellularLocation>
</comment>
<evidence type="ECO:0000256" key="3">
    <source>
        <dbReference type="ARBA" id="ARBA00038295"/>
    </source>
</evidence>
<dbReference type="PANTHER" id="PTHR15111">
    <property type="entry name" value="RNA POLYMERASE II SUBUNIT 5-MEDIATING PROTEIN NNX3"/>
    <property type="match status" value="1"/>
</dbReference>
<dbReference type="GO" id="GO:0005634">
    <property type="term" value="C:nucleus"/>
    <property type="evidence" value="ECO:0007669"/>
    <property type="project" value="UniProtKB-SubCell"/>
</dbReference>
<dbReference type="Gene3D" id="1.10.287.370">
    <property type="match status" value="1"/>
</dbReference>
<reference evidence="5 6" key="1">
    <citation type="submission" date="2024-03" db="EMBL/GenBank/DDBJ databases">
        <title>Complete genome sequence of the green alga Chloropicon roscoffensis RCC1871.</title>
        <authorList>
            <person name="Lemieux C."/>
            <person name="Pombert J.-F."/>
            <person name="Otis C."/>
            <person name="Turmel M."/>
        </authorList>
    </citation>
    <scope>NUCLEOTIDE SEQUENCE [LARGE SCALE GENOMIC DNA]</scope>
    <source>
        <strain evidence="5 6">RCC1871</strain>
    </source>
</reference>
<dbReference type="PANTHER" id="PTHR15111:SF0">
    <property type="entry name" value="UNCONVENTIONAL PREFOLDIN RPB5 INTERACTOR 1"/>
    <property type="match status" value="1"/>
</dbReference>
<gene>
    <name evidence="5" type="ORF">HKI87_12g71550</name>
</gene>
<evidence type="ECO:0000313" key="5">
    <source>
        <dbReference type="EMBL" id="WZN65595.1"/>
    </source>
</evidence>
<keyword evidence="6" id="KW-1185">Reference proteome</keyword>
<dbReference type="AlphaFoldDB" id="A0AAX4PHV8"/>
<feature type="compositionally biased region" description="Basic and acidic residues" evidence="4">
    <location>
        <begin position="27"/>
        <end position="39"/>
    </location>
</feature>
<dbReference type="InterPro" id="IPR004127">
    <property type="entry name" value="Prefoldin_subunit_alpha"/>
</dbReference>
<organism evidence="5 6">
    <name type="scientific">Chloropicon roscoffensis</name>
    <dbReference type="NCBI Taxonomy" id="1461544"/>
    <lineage>
        <taxon>Eukaryota</taxon>
        <taxon>Viridiplantae</taxon>
        <taxon>Chlorophyta</taxon>
        <taxon>Chloropicophyceae</taxon>
        <taxon>Chloropicales</taxon>
        <taxon>Chloropicaceae</taxon>
        <taxon>Chloropicon</taxon>
    </lineage>
</organism>
<accession>A0AAX4PHV8</accession>
<proteinExistence type="inferred from homology"/>
<evidence type="ECO:0000256" key="4">
    <source>
        <dbReference type="SAM" id="MobiDB-lite"/>
    </source>
</evidence>
<dbReference type="Pfam" id="PF02996">
    <property type="entry name" value="Prefoldin"/>
    <property type="match status" value="1"/>
</dbReference>